<dbReference type="GO" id="GO:0070967">
    <property type="term" value="F:coenzyme F420 binding"/>
    <property type="evidence" value="ECO:0007669"/>
    <property type="project" value="TreeGrafter"/>
</dbReference>
<proteinExistence type="inferred from homology"/>
<sequence length="158" mass="17735">MRFTGRLRAFPLLGSVAFASLGKRVFPRLDLGLQRATGGRFSLSGTVGMPLLLLTTTGRRSGEPRVSPVTYAIDGEDLLVVGSNWGQQRHPAWALNLRDRPHAVVEINGRRREVVARVLHDAERAAAWQLLLRVWPHFAAYERRATERELLVFRLSEG</sequence>
<evidence type="ECO:0000256" key="2">
    <source>
        <dbReference type="ARBA" id="ARBA00049106"/>
    </source>
</evidence>
<dbReference type="EMBL" id="JAGSXH010000066">
    <property type="protein sequence ID" value="MBS2964990.1"/>
    <property type="molecule type" value="Genomic_DNA"/>
</dbReference>
<dbReference type="Proteomes" id="UP000677913">
    <property type="component" value="Unassembled WGS sequence"/>
</dbReference>
<gene>
    <name evidence="3" type="ORF">KGA66_18180</name>
</gene>
<dbReference type="PANTHER" id="PTHR39428">
    <property type="entry name" value="F420H(2)-DEPENDENT QUINONE REDUCTASE RV1261C"/>
    <property type="match status" value="1"/>
</dbReference>
<dbReference type="PANTHER" id="PTHR39428:SF1">
    <property type="entry name" value="F420H(2)-DEPENDENT QUINONE REDUCTASE RV1261C"/>
    <property type="match status" value="1"/>
</dbReference>
<keyword evidence="4" id="KW-1185">Reference proteome</keyword>
<dbReference type="NCBIfam" id="TIGR00026">
    <property type="entry name" value="hi_GC_TIGR00026"/>
    <property type="match status" value="1"/>
</dbReference>
<dbReference type="InterPro" id="IPR004378">
    <property type="entry name" value="F420H2_quin_Rdtase"/>
</dbReference>
<comment type="caution">
    <text evidence="3">The sequence shown here is derived from an EMBL/GenBank/DDBJ whole genome shotgun (WGS) entry which is preliminary data.</text>
</comment>
<dbReference type="AlphaFoldDB" id="A0A8J8BDY9"/>
<comment type="similarity">
    <text evidence="1">Belongs to the F420H(2)-dependent quinone reductase family.</text>
</comment>
<dbReference type="Pfam" id="PF04075">
    <property type="entry name" value="F420H2_quin_red"/>
    <property type="match status" value="1"/>
</dbReference>
<dbReference type="RefSeq" id="WP_211469350.1">
    <property type="nucleotide sequence ID" value="NZ_JAGSXH010000066.1"/>
</dbReference>
<dbReference type="GO" id="GO:0016491">
    <property type="term" value="F:oxidoreductase activity"/>
    <property type="evidence" value="ECO:0007669"/>
    <property type="project" value="InterPro"/>
</dbReference>
<dbReference type="GO" id="GO:0005886">
    <property type="term" value="C:plasma membrane"/>
    <property type="evidence" value="ECO:0007669"/>
    <property type="project" value="TreeGrafter"/>
</dbReference>
<dbReference type="Gene3D" id="2.30.110.10">
    <property type="entry name" value="Electron Transport, Fmn-binding Protein, Chain A"/>
    <property type="match status" value="1"/>
</dbReference>
<organism evidence="3 4">
    <name type="scientific">Actinocrinis puniceicyclus</name>
    <dbReference type="NCBI Taxonomy" id="977794"/>
    <lineage>
        <taxon>Bacteria</taxon>
        <taxon>Bacillati</taxon>
        <taxon>Actinomycetota</taxon>
        <taxon>Actinomycetes</taxon>
        <taxon>Catenulisporales</taxon>
        <taxon>Actinospicaceae</taxon>
        <taxon>Actinocrinis</taxon>
    </lineage>
</organism>
<comment type="catalytic activity">
    <reaction evidence="2">
        <text>oxidized coenzyme F420-(gamma-L-Glu)(n) + a quinol + H(+) = reduced coenzyme F420-(gamma-L-Glu)(n) + a quinone</text>
        <dbReference type="Rhea" id="RHEA:39663"/>
        <dbReference type="Rhea" id="RHEA-COMP:12939"/>
        <dbReference type="Rhea" id="RHEA-COMP:14378"/>
        <dbReference type="ChEBI" id="CHEBI:15378"/>
        <dbReference type="ChEBI" id="CHEBI:24646"/>
        <dbReference type="ChEBI" id="CHEBI:132124"/>
        <dbReference type="ChEBI" id="CHEBI:133980"/>
        <dbReference type="ChEBI" id="CHEBI:139511"/>
    </reaction>
</comment>
<evidence type="ECO:0000313" key="4">
    <source>
        <dbReference type="Proteomes" id="UP000677913"/>
    </source>
</evidence>
<dbReference type="SUPFAM" id="SSF50475">
    <property type="entry name" value="FMN-binding split barrel"/>
    <property type="match status" value="1"/>
</dbReference>
<accession>A0A8J8BDY9</accession>
<dbReference type="InterPro" id="IPR012349">
    <property type="entry name" value="Split_barrel_FMN-bd"/>
</dbReference>
<evidence type="ECO:0000313" key="3">
    <source>
        <dbReference type="EMBL" id="MBS2964990.1"/>
    </source>
</evidence>
<name>A0A8J8BDY9_9ACTN</name>
<reference evidence="3" key="1">
    <citation type="submission" date="2021-04" db="EMBL/GenBank/DDBJ databases">
        <title>Genome based classification of Actinospica acidithermotolerans sp. nov., an actinobacterium isolated from an Indonesian hot spring.</title>
        <authorList>
            <person name="Kusuma A.B."/>
            <person name="Putra K.E."/>
            <person name="Nafisah S."/>
            <person name="Loh J."/>
            <person name="Nouioui I."/>
            <person name="Goodfellow M."/>
        </authorList>
    </citation>
    <scope>NUCLEOTIDE SEQUENCE</scope>
    <source>
        <strain evidence="3">DSM 45618</strain>
    </source>
</reference>
<evidence type="ECO:0000256" key="1">
    <source>
        <dbReference type="ARBA" id="ARBA00008710"/>
    </source>
</evidence>
<protein>
    <submittedName>
        <fullName evidence="3">Nitroreductase family deazaflavin-dependent oxidoreductase</fullName>
    </submittedName>
</protein>